<sequence>MADADASPTNNKTRDATPTLADAGADWSTPAPPIRFPLRPPPPLPHFLKYPFYARVFYDTTRFAGHASAAKFIKSRYSNCWSVASVPATALSPHSSVRLRPSSHEGAEMVEIVPAAHLGAVFTAVRVVVAPYSAGARLVAARPARMALLWRLSSDLIVLRKDLRMNGSSNGDVAIYYTRGEVSQTSCENCKRGNGPFESCVVPTEISEALYTSGACCNCLWNSKGSSCNLSRDELMTTDSDDTTSSPSTTTPPSPQLRQRFSPRPQRRHLSLPSGPDAASAAPGPAPAKRPRLLLDASPSDEPLVRTLDARVPSAHVFSPGTRVHQYVGIPLSLPSCDLGAVRQALDEATVCVNLLQNRLNALKKLDSSGL</sequence>
<organism evidence="2 3">
    <name type="scientific">Blastomyces parvus</name>
    <dbReference type="NCBI Taxonomy" id="2060905"/>
    <lineage>
        <taxon>Eukaryota</taxon>
        <taxon>Fungi</taxon>
        <taxon>Dikarya</taxon>
        <taxon>Ascomycota</taxon>
        <taxon>Pezizomycotina</taxon>
        <taxon>Eurotiomycetes</taxon>
        <taxon>Eurotiomycetidae</taxon>
        <taxon>Onygenales</taxon>
        <taxon>Ajellomycetaceae</taxon>
        <taxon>Blastomyces</taxon>
    </lineage>
</organism>
<protein>
    <submittedName>
        <fullName evidence="2">Uncharacterized protein</fullName>
    </submittedName>
</protein>
<dbReference type="AlphaFoldDB" id="A0A2B7WWG4"/>
<dbReference type="Pfam" id="PF12511">
    <property type="entry name" value="DUF3716"/>
    <property type="match status" value="1"/>
</dbReference>
<dbReference type="OrthoDB" id="4499406at2759"/>
<evidence type="ECO:0000313" key="3">
    <source>
        <dbReference type="Proteomes" id="UP000224080"/>
    </source>
</evidence>
<comment type="caution">
    <text evidence="2">The sequence shown here is derived from an EMBL/GenBank/DDBJ whole genome shotgun (WGS) entry which is preliminary data.</text>
</comment>
<name>A0A2B7WWG4_9EURO</name>
<gene>
    <name evidence="2" type="ORF">GX51_05461</name>
</gene>
<keyword evidence="3" id="KW-1185">Reference proteome</keyword>
<dbReference type="Proteomes" id="UP000224080">
    <property type="component" value="Unassembled WGS sequence"/>
</dbReference>
<accession>A0A2B7WWG4</accession>
<evidence type="ECO:0000256" key="1">
    <source>
        <dbReference type="SAM" id="MobiDB-lite"/>
    </source>
</evidence>
<feature type="region of interest" description="Disordered" evidence="1">
    <location>
        <begin position="1"/>
        <end position="25"/>
    </location>
</feature>
<reference evidence="2 3" key="1">
    <citation type="submission" date="2017-10" db="EMBL/GenBank/DDBJ databases">
        <title>Comparative genomics in systemic dimorphic fungi from Ajellomycetaceae.</title>
        <authorList>
            <person name="Munoz J.F."/>
            <person name="Mcewen J.G."/>
            <person name="Clay O.K."/>
            <person name="Cuomo C.A."/>
        </authorList>
    </citation>
    <scope>NUCLEOTIDE SEQUENCE [LARGE SCALE GENOMIC DNA]</scope>
    <source>
        <strain evidence="2 3">UAMH130</strain>
    </source>
</reference>
<evidence type="ECO:0000313" key="2">
    <source>
        <dbReference type="EMBL" id="PGH01025.1"/>
    </source>
</evidence>
<feature type="region of interest" description="Disordered" evidence="1">
    <location>
        <begin position="235"/>
        <end position="294"/>
    </location>
</feature>
<feature type="compositionally biased region" description="Low complexity" evidence="1">
    <location>
        <begin position="271"/>
        <end position="283"/>
    </location>
</feature>
<proteinExistence type="predicted"/>
<dbReference type="InterPro" id="IPR022190">
    <property type="entry name" value="DUF3716"/>
</dbReference>
<dbReference type="EMBL" id="PDNC01000077">
    <property type="protein sequence ID" value="PGH01025.1"/>
    <property type="molecule type" value="Genomic_DNA"/>
</dbReference>
<dbReference type="STRING" id="2060905.A0A2B7WWG4"/>